<proteinExistence type="inferred from homology"/>
<feature type="region of interest" description="Disordered" evidence="10">
    <location>
        <begin position="543"/>
        <end position="591"/>
    </location>
</feature>
<evidence type="ECO:0000256" key="3">
    <source>
        <dbReference type="ARBA" id="ARBA00022490"/>
    </source>
</evidence>
<evidence type="ECO:0000256" key="7">
    <source>
        <dbReference type="PIRNR" id="PIRNR036421"/>
    </source>
</evidence>
<dbReference type="SUPFAM" id="SSF50156">
    <property type="entry name" value="PDZ domain-like"/>
    <property type="match status" value="1"/>
</dbReference>
<accession>A0A9D9NLL0</accession>
<dbReference type="Pfam" id="PF03572">
    <property type="entry name" value="Peptidase_S41"/>
    <property type="match status" value="1"/>
</dbReference>
<evidence type="ECO:0000256" key="10">
    <source>
        <dbReference type="SAM" id="MobiDB-lite"/>
    </source>
</evidence>
<dbReference type="Pfam" id="PF14685">
    <property type="entry name" value="PDZ_Tricorn"/>
    <property type="match status" value="1"/>
</dbReference>
<dbReference type="PANTHER" id="PTHR43253">
    <property type="entry name" value="TRICORN PROTEASE HOMOLOG 2-RELATED"/>
    <property type="match status" value="1"/>
</dbReference>
<evidence type="ECO:0000259" key="12">
    <source>
        <dbReference type="SMART" id="SM00245"/>
    </source>
</evidence>
<dbReference type="InterPro" id="IPR028204">
    <property type="entry name" value="Tricorn_C1"/>
</dbReference>
<dbReference type="CDD" id="cd10828">
    <property type="entry name" value="cpPDZ_Tricorn-protease"/>
    <property type="match status" value="1"/>
</dbReference>
<keyword evidence="11" id="KW-0732">Signal</keyword>
<reference evidence="13" key="2">
    <citation type="journal article" date="2021" name="PeerJ">
        <title>Extensive microbial diversity within the chicken gut microbiome revealed by metagenomics and culture.</title>
        <authorList>
            <person name="Gilroy R."/>
            <person name="Ravi A."/>
            <person name="Getino M."/>
            <person name="Pursley I."/>
            <person name="Horton D.L."/>
            <person name="Alikhan N.F."/>
            <person name="Baker D."/>
            <person name="Gharbi K."/>
            <person name="Hall N."/>
            <person name="Watson M."/>
            <person name="Adriaenssens E.M."/>
            <person name="Foster-Nyarko E."/>
            <person name="Jarju S."/>
            <person name="Secka A."/>
            <person name="Antonio M."/>
            <person name="Oren A."/>
            <person name="Chaudhuri R.R."/>
            <person name="La Ragione R."/>
            <person name="Hildebrand F."/>
            <person name="Pallen M.J."/>
        </authorList>
    </citation>
    <scope>NUCLEOTIDE SEQUENCE</scope>
    <source>
        <strain evidence="13">2478</strain>
    </source>
</reference>
<dbReference type="SUPFAM" id="SSF82171">
    <property type="entry name" value="DPP6 N-terminal domain-like"/>
    <property type="match status" value="1"/>
</dbReference>
<comment type="function">
    <text evidence="7">Degrades oligopeptides.</text>
</comment>
<dbReference type="Gene3D" id="3.90.226.10">
    <property type="entry name" value="2-enoyl-CoA Hydratase, Chain A, domain 1"/>
    <property type="match status" value="1"/>
</dbReference>
<feature type="active site" description="Nucleophile" evidence="8">
    <location>
        <position position="979"/>
    </location>
</feature>
<dbReference type="CDD" id="cd07562">
    <property type="entry name" value="Peptidase_S41_TRI"/>
    <property type="match status" value="1"/>
</dbReference>
<dbReference type="Gene3D" id="2.130.10.10">
    <property type="entry name" value="YVTN repeat-like/Quinoprotein amine dehydrogenase"/>
    <property type="match status" value="1"/>
</dbReference>
<name>A0A9D9NLL0_9BACT</name>
<dbReference type="EMBL" id="JADILZ010000017">
    <property type="protein sequence ID" value="MBO8477573.1"/>
    <property type="molecule type" value="Genomic_DNA"/>
</dbReference>
<evidence type="ECO:0000256" key="4">
    <source>
        <dbReference type="ARBA" id="ARBA00022670"/>
    </source>
</evidence>
<dbReference type="SUPFAM" id="SSF52096">
    <property type="entry name" value="ClpP/crotonase"/>
    <property type="match status" value="1"/>
</dbReference>
<feature type="signal peptide" evidence="11">
    <location>
        <begin position="1"/>
        <end position="20"/>
    </location>
</feature>
<feature type="domain" description="Tail specific protease" evidence="12">
    <location>
        <begin position="857"/>
        <end position="1049"/>
    </location>
</feature>
<evidence type="ECO:0000313" key="13">
    <source>
        <dbReference type="EMBL" id="MBO8477573.1"/>
    </source>
</evidence>
<dbReference type="GO" id="GO:0006508">
    <property type="term" value="P:proteolysis"/>
    <property type="evidence" value="ECO:0007669"/>
    <property type="project" value="UniProtKB-UniRule"/>
</dbReference>
<evidence type="ECO:0000256" key="9">
    <source>
        <dbReference type="PIRSR" id="PIRSR036421-3"/>
    </source>
</evidence>
<dbReference type="Pfam" id="PF26550">
    <property type="entry name" value="Tricorn_2nd"/>
    <property type="match status" value="1"/>
</dbReference>
<dbReference type="SUPFAM" id="SSF69304">
    <property type="entry name" value="Tricorn protease N-terminal domain"/>
    <property type="match status" value="1"/>
</dbReference>
<dbReference type="Gene3D" id="2.120.10.60">
    <property type="entry name" value="Tricorn protease N-terminal domain"/>
    <property type="match status" value="1"/>
</dbReference>
<feature type="active site" description="Charge relay system" evidence="8">
    <location>
        <position position="1038"/>
    </location>
</feature>
<dbReference type="Gene3D" id="3.30.750.44">
    <property type="match status" value="1"/>
</dbReference>
<dbReference type="AlphaFoldDB" id="A0A9D9NLL0"/>
<gene>
    <name evidence="13" type="ORF">IAB80_01550</name>
</gene>
<dbReference type="EC" id="3.4.21.-" evidence="7"/>
<reference evidence="13" key="1">
    <citation type="submission" date="2020-10" db="EMBL/GenBank/DDBJ databases">
        <authorList>
            <person name="Gilroy R."/>
        </authorList>
    </citation>
    <scope>NUCLEOTIDE SEQUENCE</scope>
    <source>
        <strain evidence="13">2478</strain>
    </source>
</reference>
<organism evidence="13 14">
    <name type="scientific">Candidatus Cryptobacteroides excrementipullorum</name>
    <dbReference type="NCBI Taxonomy" id="2840761"/>
    <lineage>
        <taxon>Bacteria</taxon>
        <taxon>Pseudomonadati</taxon>
        <taxon>Bacteroidota</taxon>
        <taxon>Bacteroidia</taxon>
        <taxon>Bacteroidales</taxon>
        <taxon>Candidatus Cryptobacteroides</taxon>
    </lineage>
</organism>
<feature type="region of interest" description="Disordered" evidence="10">
    <location>
        <begin position="1080"/>
        <end position="1099"/>
    </location>
</feature>
<evidence type="ECO:0000256" key="11">
    <source>
        <dbReference type="SAM" id="SignalP"/>
    </source>
</evidence>
<dbReference type="InterPro" id="IPR012393">
    <property type="entry name" value="Tricorn_protease"/>
</dbReference>
<protein>
    <recommendedName>
        <fullName evidence="7">Tricorn protease homolog</fullName>
        <ecNumber evidence="7">3.4.21.-</ecNumber>
    </recommendedName>
</protein>
<keyword evidence="6 7" id="KW-0720">Serine protease</keyword>
<keyword evidence="4 7" id="KW-0645">Protease</keyword>
<dbReference type="Proteomes" id="UP000823771">
    <property type="component" value="Unassembled WGS sequence"/>
</dbReference>
<comment type="caution">
    <text evidence="13">The sequence shown here is derived from an EMBL/GenBank/DDBJ whole genome shotgun (WGS) entry which is preliminary data.</text>
</comment>
<keyword evidence="5 7" id="KW-0378">Hydrolase</keyword>
<keyword evidence="3 7" id="KW-0963">Cytoplasm</keyword>
<dbReference type="Pfam" id="PF14684">
    <property type="entry name" value="Tricorn_C1"/>
    <property type="match status" value="1"/>
</dbReference>
<feature type="chain" id="PRO_5039699344" description="Tricorn protease homolog" evidence="11">
    <location>
        <begin position="21"/>
        <end position="1099"/>
    </location>
</feature>
<dbReference type="GO" id="GO:0005737">
    <property type="term" value="C:cytoplasm"/>
    <property type="evidence" value="ECO:0007669"/>
    <property type="project" value="UniProtKB-SubCell"/>
</dbReference>
<dbReference type="PANTHER" id="PTHR43253:SF1">
    <property type="entry name" value="TRICORN PROTEASE HOMOLOG 2-RELATED"/>
    <property type="match status" value="1"/>
</dbReference>
<evidence type="ECO:0000256" key="2">
    <source>
        <dbReference type="ARBA" id="ARBA00008524"/>
    </source>
</evidence>
<dbReference type="InterPro" id="IPR029414">
    <property type="entry name" value="Tricorn_PDZ"/>
</dbReference>
<dbReference type="InterPro" id="IPR029045">
    <property type="entry name" value="ClpP/crotonase-like_dom_sf"/>
</dbReference>
<dbReference type="SMART" id="SM00245">
    <property type="entry name" value="TSPc"/>
    <property type="match status" value="1"/>
</dbReference>
<dbReference type="Gene3D" id="2.30.42.10">
    <property type="match status" value="1"/>
</dbReference>
<evidence type="ECO:0000313" key="14">
    <source>
        <dbReference type="Proteomes" id="UP000823771"/>
    </source>
</evidence>
<feature type="active site" description="Charge relay system" evidence="8">
    <location>
        <position position="755"/>
    </location>
</feature>
<dbReference type="GO" id="GO:0008236">
    <property type="term" value="F:serine-type peptidase activity"/>
    <property type="evidence" value="ECO:0007669"/>
    <property type="project" value="UniProtKB-UniRule"/>
</dbReference>
<comment type="subcellular location">
    <subcellularLocation>
        <location evidence="1 7">Cytoplasm</location>
    </subcellularLocation>
</comment>
<feature type="site" description="Transition state stabilizer; via amide nitrogen" evidence="9">
    <location>
        <position position="980"/>
    </location>
</feature>
<comment type="similarity">
    <text evidence="2 7">Belongs to the peptidase S41B family.</text>
</comment>
<sequence>MKRFFLLSLLAMGLAAGAYAQDEARLLRFPATNGTDVVFSYAGDLYSAPLAGGEARRLTSHVGYEIFPRYSPDGKYIAFTGEYDGNREVYIIPAEGGEPRRLSWTSTNPRDDVGDRMGPNNVVLTWSPDGKVVYRNRIGDGFAGKLWKVSPEGGMPECLPLPEGGFCSFSPDGDRMAYNRVFREFRTWKYYRGGMADDIWIYDPAAKKVENVTDNVAQDIIPMWIGDEIFFISDRDRTMNVFVYNTKTGTTEKVTGYTDYDVKFPSTDGRTIVYEHAGYLYRLDPATRKSEQIHITLNGENVYARSELRHVAGDLTAAGLSPDGKRLAVTARGEVFDVPAGEGVTRNITRTPGANERGADWSPDGRYIAYISDRTGETEVYLQPSEGGDPVQLTDGSDTYIRSLVWSSDSKSLIYTDRKNRVVSVDVATKEKKTLLQNPEGEFFDVSFSPDSRWITYTKPASNDFSVVYVYNLADGREYPVTEKWYNSSSPVFSTDGRYLIFESDRDFNPVYGRLEWNHVYTRMGGIYLAMLREDIPSPFLPEDETVSVAGENSGNTAAASGADSGKKSGRKHEEKASGAESGESGVTVTIDPEGLPGRIVKLPLSAGSYYNFFSDGKCVWYFGGGSTHAYDLQAHKDRIVAQGAMMATVPGSDNVLYMKGRSLYTGKLGSSPASLEKPVDLSDMVAPIDYALEWAQIFDEAWRAYRDGFYVETMHGVDWKAIKEKYSVLLPYVKTRLDLNYVIGEMIGELACGHAYVNPGEYPKPERVTMGLLGAGLSRDKSGFFRIDRILPGAPYSEKLRSPLAEPGMEVSEGDYIIAVDGVSVLTVDNIYKLLVGKAGVLTELTVNSRPSAEGARKVVVKPVDNEYPLYHYAWVQDNIRRVEEATDGRVGYIYIPDMGPEGLNEFARYFYPQLDKEALIIDDRANGGGNVSPMIIERLLRKPYRMTMYRTSSKTGTIPDATQYGPKVLLINKYSASDGDLFPWSFKANGIGTVIGTRTWGGIVGISGSLPYMDGTDIRVPFFTNYDAATGEWIVENHGVDPDILIDNDPILEQSGVDQQLEKAIEVVLEQLKDRKPLPGVPAPRTMEDLGVKPLAD</sequence>
<dbReference type="PIRSF" id="PIRSF036421">
    <property type="entry name" value="Tricorn_protease"/>
    <property type="match status" value="1"/>
</dbReference>
<evidence type="ECO:0000256" key="5">
    <source>
        <dbReference type="ARBA" id="ARBA00022801"/>
    </source>
</evidence>
<evidence type="ECO:0000256" key="8">
    <source>
        <dbReference type="PIRSR" id="PIRSR036421-1"/>
    </source>
</evidence>
<dbReference type="InterPro" id="IPR015943">
    <property type="entry name" value="WD40/YVTN_repeat-like_dom_sf"/>
</dbReference>
<dbReference type="InterPro" id="IPR005151">
    <property type="entry name" value="Tail-specific_protease"/>
</dbReference>
<feature type="compositionally biased region" description="Basic and acidic residues" evidence="10">
    <location>
        <begin position="1088"/>
        <end position="1099"/>
    </location>
</feature>
<evidence type="ECO:0000256" key="1">
    <source>
        <dbReference type="ARBA" id="ARBA00004496"/>
    </source>
</evidence>
<dbReference type="Pfam" id="PF26549">
    <property type="entry name" value="Tricorn_N"/>
    <property type="match status" value="1"/>
</dbReference>
<dbReference type="InterPro" id="IPR036034">
    <property type="entry name" value="PDZ_sf"/>
</dbReference>
<evidence type="ECO:0000256" key="6">
    <source>
        <dbReference type="ARBA" id="ARBA00022825"/>
    </source>
</evidence>